<accession>A0A9X2FJ24</accession>
<evidence type="ECO:0000256" key="1">
    <source>
        <dbReference type="ARBA" id="ARBA00023015"/>
    </source>
</evidence>
<reference evidence="5" key="1">
    <citation type="submission" date="2022-06" db="EMBL/GenBank/DDBJ databases">
        <title>Aeoliella straminimaris, a novel planctomycete from sediments.</title>
        <authorList>
            <person name="Vitorino I.R."/>
            <person name="Lage O.M."/>
        </authorList>
    </citation>
    <scope>NUCLEOTIDE SEQUENCE</scope>
    <source>
        <strain evidence="5">ICT_H6.2</strain>
    </source>
</reference>
<gene>
    <name evidence="5" type="ORF">NG895_22055</name>
</gene>
<evidence type="ECO:0000256" key="3">
    <source>
        <dbReference type="ARBA" id="ARBA00023163"/>
    </source>
</evidence>
<name>A0A9X2FJ24_9BACT</name>
<dbReference type="Proteomes" id="UP001155241">
    <property type="component" value="Unassembled WGS sequence"/>
</dbReference>
<dbReference type="InterPro" id="IPR036388">
    <property type="entry name" value="WH-like_DNA-bd_sf"/>
</dbReference>
<comment type="caution">
    <text evidence="5">The sequence shown here is derived from an EMBL/GenBank/DDBJ whole genome shotgun (WGS) entry which is preliminary data.</text>
</comment>
<dbReference type="EMBL" id="JAMXLR010000076">
    <property type="protein sequence ID" value="MCO6046591.1"/>
    <property type="molecule type" value="Genomic_DNA"/>
</dbReference>
<dbReference type="CDD" id="cd06170">
    <property type="entry name" value="LuxR_C_like"/>
    <property type="match status" value="1"/>
</dbReference>
<dbReference type="InterPro" id="IPR000792">
    <property type="entry name" value="Tscrpt_reg_LuxR_C"/>
</dbReference>
<sequence length="87" mass="9886">MIEELTNREREVVRLISLGCSNKEIARILGLAVSTVDTHRTNAMNKMGVRKVALLTRVAIKHRITKATDTLTLSEKRKARRKKDGWS</sequence>
<dbReference type="InterPro" id="IPR016032">
    <property type="entry name" value="Sig_transdc_resp-reg_C-effctor"/>
</dbReference>
<evidence type="ECO:0000259" key="4">
    <source>
        <dbReference type="PROSITE" id="PS50043"/>
    </source>
</evidence>
<dbReference type="Gene3D" id="1.10.10.10">
    <property type="entry name" value="Winged helix-like DNA-binding domain superfamily/Winged helix DNA-binding domain"/>
    <property type="match status" value="1"/>
</dbReference>
<dbReference type="RefSeq" id="WP_252854705.1">
    <property type="nucleotide sequence ID" value="NZ_JAMXLR010000076.1"/>
</dbReference>
<dbReference type="GO" id="GO:0003677">
    <property type="term" value="F:DNA binding"/>
    <property type="evidence" value="ECO:0007669"/>
    <property type="project" value="UniProtKB-KW"/>
</dbReference>
<keyword evidence="6" id="KW-1185">Reference proteome</keyword>
<dbReference type="AlphaFoldDB" id="A0A9X2FJ24"/>
<feature type="domain" description="HTH luxR-type" evidence="4">
    <location>
        <begin position="1"/>
        <end position="63"/>
    </location>
</feature>
<dbReference type="GO" id="GO:0006355">
    <property type="term" value="P:regulation of DNA-templated transcription"/>
    <property type="evidence" value="ECO:0007669"/>
    <property type="project" value="InterPro"/>
</dbReference>
<dbReference type="SUPFAM" id="SSF46894">
    <property type="entry name" value="C-terminal effector domain of the bipartite response regulators"/>
    <property type="match status" value="1"/>
</dbReference>
<dbReference type="PRINTS" id="PR00038">
    <property type="entry name" value="HTHLUXR"/>
</dbReference>
<dbReference type="PROSITE" id="PS00622">
    <property type="entry name" value="HTH_LUXR_1"/>
    <property type="match status" value="1"/>
</dbReference>
<dbReference type="Pfam" id="PF00196">
    <property type="entry name" value="GerE"/>
    <property type="match status" value="1"/>
</dbReference>
<protein>
    <submittedName>
        <fullName evidence="5">LuxR C-terminal-related transcriptional regulator</fullName>
    </submittedName>
</protein>
<keyword evidence="1" id="KW-0805">Transcription regulation</keyword>
<organism evidence="5 6">
    <name type="scientific">Aeoliella straminimaris</name>
    <dbReference type="NCBI Taxonomy" id="2954799"/>
    <lineage>
        <taxon>Bacteria</taxon>
        <taxon>Pseudomonadati</taxon>
        <taxon>Planctomycetota</taxon>
        <taxon>Planctomycetia</taxon>
        <taxon>Pirellulales</taxon>
        <taxon>Lacipirellulaceae</taxon>
        <taxon>Aeoliella</taxon>
    </lineage>
</organism>
<dbReference type="PANTHER" id="PTHR44688:SF16">
    <property type="entry name" value="DNA-BINDING TRANSCRIPTIONAL ACTIVATOR DEVR_DOSR"/>
    <property type="match status" value="1"/>
</dbReference>
<evidence type="ECO:0000313" key="5">
    <source>
        <dbReference type="EMBL" id="MCO6046591.1"/>
    </source>
</evidence>
<dbReference type="PANTHER" id="PTHR44688">
    <property type="entry name" value="DNA-BINDING TRANSCRIPTIONAL ACTIVATOR DEVR_DOSR"/>
    <property type="match status" value="1"/>
</dbReference>
<proteinExistence type="predicted"/>
<keyword evidence="2" id="KW-0238">DNA-binding</keyword>
<evidence type="ECO:0000313" key="6">
    <source>
        <dbReference type="Proteomes" id="UP001155241"/>
    </source>
</evidence>
<keyword evidence="3" id="KW-0804">Transcription</keyword>
<evidence type="ECO:0000256" key="2">
    <source>
        <dbReference type="ARBA" id="ARBA00023125"/>
    </source>
</evidence>
<dbReference type="PROSITE" id="PS50043">
    <property type="entry name" value="HTH_LUXR_2"/>
    <property type="match status" value="1"/>
</dbReference>
<dbReference type="SMART" id="SM00421">
    <property type="entry name" value="HTH_LUXR"/>
    <property type="match status" value="1"/>
</dbReference>